<comment type="similarity">
    <text evidence="2 7">Belongs to the zinc-containing alcohol dehydrogenase family.</text>
</comment>
<dbReference type="InterPro" id="IPR013149">
    <property type="entry name" value="ADH-like_C"/>
</dbReference>
<dbReference type="PANTHER" id="PTHR43161">
    <property type="entry name" value="SORBITOL DEHYDROGENASE"/>
    <property type="match status" value="1"/>
</dbReference>
<proteinExistence type="inferred from homology"/>
<feature type="domain" description="Alcohol dehydrogenase-like N-terminal" evidence="9">
    <location>
        <begin position="23"/>
        <end position="142"/>
    </location>
</feature>
<dbReference type="GO" id="GO:0005737">
    <property type="term" value="C:cytoplasm"/>
    <property type="evidence" value="ECO:0007669"/>
    <property type="project" value="TreeGrafter"/>
</dbReference>
<protein>
    <submittedName>
        <fullName evidence="10">Uncharacterized protein</fullName>
    </submittedName>
</protein>
<evidence type="ECO:0000256" key="6">
    <source>
        <dbReference type="ARBA" id="ARBA00023027"/>
    </source>
</evidence>
<evidence type="ECO:0000313" key="10">
    <source>
        <dbReference type="EMBL" id="KAK3048442.1"/>
    </source>
</evidence>
<dbReference type="Proteomes" id="UP001271007">
    <property type="component" value="Unassembled WGS sequence"/>
</dbReference>
<reference evidence="10" key="1">
    <citation type="submission" date="2023-04" db="EMBL/GenBank/DDBJ databases">
        <title>Black Yeasts Isolated from many extreme environments.</title>
        <authorList>
            <person name="Coleine C."/>
            <person name="Stajich J.E."/>
            <person name="Selbmann L."/>
        </authorList>
    </citation>
    <scope>NUCLEOTIDE SEQUENCE</scope>
    <source>
        <strain evidence="10">CCFEE 5312</strain>
    </source>
</reference>
<dbReference type="GO" id="GO:0008270">
    <property type="term" value="F:zinc ion binding"/>
    <property type="evidence" value="ECO:0007669"/>
    <property type="project" value="InterPro"/>
</dbReference>
<evidence type="ECO:0000256" key="5">
    <source>
        <dbReference type="ARBA" id="ARBA00023002"/>
    </source>
</evidence>
<evidence type="ECO:0000256" key="4">
    <source>
        <dbReference type="ARBA" id="ARBA00022833"/>
    </source>
</evidence>
<dbReference type="Gene3D" id="3.40.50.720">
    <property type="entry name" value="NAD(P)-binding Rossmann-like Domain"/>
    <property type="match status" value="1"/>
</dbReference>
<dbReference type="GO" id="GO:0034079">
    <property type="term" value="P:butanediol biosynthetic process"/>
    <property type="evidence" value="ECO:0007669"/>
    <property type="project" value="TreeGrafter"/>
</dbReference>
<dbReference type="SUPFAM" id="SSF51735">
    <property type="entry name" value="NAD(P)-binding Rossmann-fold domains"/>
    <property type="match status" value="1"/>
</dbReference>
<dbReference type="SUPFAM" id="SSF50129">
    <property type="entry name" value="GroES-like"/>
    <property type="match status" value="1"/>
</dbReference>
<comment type="cofactor">
    <cofactor evidence="1 7">
        <name>Zn(2+)</name>
        <dbReference type="ChEBI" id="CHEBI:29105"/>
    </cofactor>
</comment>
<evidence type="ECO:0000256" key="1">
    <source>
        <dbReference type="ARBA" id="ARBA00001947"/>
    </source>
</evidence>
<dbReference type="InterPro" id="IPR011032">
    <property type="entry name" value="GroES-like_sf"/>
</dbReference>
<evidence type="ECO:0000259" key="8">
    <source>
        <dbReference type="Pfam" id="PF00107"/>
    </source>
</evidence>
<comment type="caution">
    <text evidence="10">The sequence shown here is derived from an EMBL/GenBank/DDBJ whole genome shotgun (WGS) entry which is preliminary data.</text>
</comment>
<dbReference type="EMBL" id="JAWDJX010000049">
    <property type="protein sequence ID" value="KAK3048442.1"/>
    <property type="molecule type" value="Genomic_DNA"/>
</dbReference>
<dbReference type="PANTHER" id="PTHR43161:SF23">
    <property type="entry name" value="(R,R)-BUTANEDIOL DEHYDROGENASE-RELATED"/>
    <property type="match status" value="1"/>
</dbReference>
<gene>
    <name evidence="10" type="ORF">LTR09_010273</name>
</gene>
<evidence type="ECO:0000259" key="9">
    <source>
        <dbReference type="Pfam" id="PF08240"/>
    </source>
</evidence>
<dbReference type="CDD" id="cd08233">
    <property type="entry name" value="butanediol_DH_like"/>
    <property type="match status" value="1"/>
</dbReference>
<evidence type="ECO:0000256" key="2">
    <source>
        <dbReference type="ARBA" id="ARBA00008072"/>
    </source>
</evidence>
<sequence>MRAARFYGKGDIRVDEISPPDCGPNDLRVQIGYAGICGTDIHEYLAGPIFPPKPGETHPYSGAELPVILGHEVAGTIIEVGSEVKTRVAIIPAMDERHYGLEPCNMCQRGRRNICKRTAYRGLNAPGGGFANEAVVTEHDILLLLDDISLQLGALLEPLAVAWHMVRTAGMQQGDNCVILGAGPIGLALLLVLKFRGAGKIIVSEVTASRAEIAKQFGADQVINPLAATNTSEDIVVSAAHDLMDDGADIAFDASGIQATFDTAIACTRPGGTIFNVAIHEKPLSIHLNDLTTLEKKLTGGICYTREDLEGALELVKADKTKVEKMITAVTPLEETVKGGFVEFLENKGMHVKSLIEVKRE</sequence>
<dbReference type="FunFam" id="3.40.50.720:FF:000068">
    <property type="entry name" value="Sorbitol dehydrogenase"/>
    <property type="match status" value="1"/>
</dbReference>
<keyword evidence="11" id="KW-1185">Reference proteome</keyword>
<dbReference type="Pfam" id="PF00107">
    <property type="entry name" value="ADH_zinc_N"/>
    <property type="match status" value="1"/>
</dbReference>
<keyword evidence="5" id="KW-0560">Oxidoreductase</keyword>
<dbReference type="Pfam" id="PF08240">
    <property type="entry name" value="ADH_N"/>
    <property type="match status" value="1"/>
</dbReference>
<keyword evidence="4 7" id="KW-0862">Zinc</keyword>
<evidence type="ECO:0000256" key="7">
    <source>
        <dbReference type="RuleBase" id="RU361277"/>
    </source>
</evidence>
<dbReference type="Gene3D" id="3.90.180.10">
    <property type="entry name" value="Medium-chain alcohol dehydrogenases, catalytic domain"/>
    <property type="match status" value="1"/>
</dbReference>
<dbReference type="InterPro" id="IPR002328">
    <property type="entry name" value="ADH_Zn_CS"/>
</dbReference>
<accession>A0AAJ0G5Q9</accession>
<dbReference type="PROSITE" id="PS00059">
    <property type="entry name" value="ADH_ZINC"/>
    <property type="match status" value="1"/>
</dbReference>
<dbReference type="InterPro" id="IPR036291">
    <property type="entry name" value="NAD(P)-bd_dom_sf"/>
</dbReference>
<name>A0AAJ0G5Q9_9PEZI</name>
<dbReference type="GO" id="GO:0000721">
    <property type="term" value="F:(R,R)-butanediol dehydrogenase activity"/>
    <property type="evidence" value="ECO:0007669"/>
    <property type="project" value="TreeGrafter"/>
</dbReference>
<dbReference type="AlphaFoldDB" id="A0AAJ0G5Q9"/>
<evidence type="ECO:0000313" key="11">
    <source>
        <dbReference type="Proteomes" id="UP001271007"/>
    </source>
</evidence>
<evidence type="ECO:0000256" key="3">
    <source>
        <dbReference type="ARBA" id="ARBA00022723"/>
    </source>
</evidence>
<keyword evidence="6" id="KW-0520">NAD</keyword>
<feature type="domain" description="Alcohol dehydrogenase-like C-terminal" evidence="8">
    <location>
        <begin position="184"/>
        <end position="317"/>
    </location>
</feature>
<organism evidence="10 11">
    <name type="scientific">Extremus antarcticus</name>
    <dbReference type="NCBI Taxonomy" id="702011"/>
    <lineage>
        <taxon>Eukaryota</taxon>
        <taxon>Fungi</taxon>
        <taxon>Dikarya</taxon>
        <taxon>Ascomycota</taxon>
        <taxon>Pezizomycotina</taxon>
        <taxon>Dothideomycetes</taxon>
        <taxon>Dothideomycetidae</taxon>
        <taxon>Mycosphaerellales</taxon>
        <taxon>Extremaceae</taxon>
        <taxon>Extremus</taxon>
    </lineage>
</organism>
<dbReference type="InterPro" id="IPR013154">
    <property type="entry name" value="ADH-like_N"/>
</dbReference>
<keyword evidence="3 7" id="KW-0479">Metal-binding</keyword>